<reference evidence="1 2" key="1">
    <citation type="submission" date="2019-04" db="EMBL/GenBank/DDBJ databases">
        <title>An improved genome assembly and genetic linkage map for asparagus bean, Vigna unguiculata ssp. sesquipedialis.</title>
        <authorList>
            <person name="Xia Q."/>
            <person name="Zhang R."/>
            <person name="Dong Y."/>
        </authorList>
    </citation>
    <scope>NUCLEOTIDE SEQUENCE [LARGE SCALE GENOMIC DNA]</scope>
    <source>
        <tissue evidence="1">Leaf</tissue>
    </source>
</reference>
<protein>
    <submittedName>
        <fullName evidence="1">Uncharacterized protein</fullName>
    </submittedName>
</protein>
<proteinExistence type="predicted"/>
<evidence type="ECO:0000313" key="1">
    <source>
        <dbReference type="EMBL" id="QCE05150.1"/>
    </source>
</evidence>
<name>A0A4D6MUI6_VIGUN</name>
<accession>A0A4D6MUI6</accession>
<dbReference type="AlphaFoldDB" id="A0A4D6MUI6"/>
<organism evidence="1 2">
    <name type="scientific">Vigna unguiculata</name>
    <name type="common">Cowpea</name>
    <dbReference type="NCBI Taxonomy" id="3917"/>
    <lineage>
        <taxon>Eukaryota</taxon>
        <taxon>Viridiplantae</taxon>
        <taxon>Streptophyta</taxon>
        <taxon>Embryophyta</taxon>
        <taxon>Tracheophyta</taxon>
        <taxon>Spermatophyta</taxon>
        <taxon>Magnoliopsida</taxon>
        <taxon>eudicotyledons</taxon>
        <taxon>Gunneridae</taxon>
        <taxon>Pentapetalae</taxon>
        <taxon>rosids</taxon>
        <taxon>fabids</taxon>
        <taxon>Fabales</taxon>
        <taxon>Fabaceae</taxon>
        <taxon>Papilionoideae</taxon>
        <taxon>50 kb inversion clade</taxon>
        <taxon>NPAAA clade</taxon>
        <taxon>indigoferoid/millettioid clade</taxon>
        <taxon>Phaseoleae</taxon>
        <taxon>Vigna</taxon>
    </lineage>
</organism>
<gene>
    <name evidence="1" type="ORF">DEO72_LG9g150</name>
</gene>
<keyword evidence="2" id="KW-1185">Reference proteome</keyword>
<dbReference type="Proteomes" id="UP000501690">
    <property type="component" value="Linkage Group LG9"/>
</dbReference>
<evidence type="ECO:0000313" key="2">
    <source>
        <dbReference type="Proteomes" id="UP000501690"/>
    </source>
</evidence>
<dbReference type="EMBL" id="CP039353">
    <property type="protein sequence ID" value="QCE05150.1"/>
    <property type="molecule type" value="Genomic_DNA"/>
</dbReference>
<sequence length="219" mass="24882">MDTTIGGHKHSRHWSFSFGTQRDLKLTFRLGLGARTCGVINHELNLKVESHREMKNPIFLIFFQALHLTLIQHRLVMPRVNAVQAVRGLPALPERLTQRQQLRRREPDAVVRHLALHALVVEVQLLVGVSRREVEDEVVTERAVAGGVFELRERGVGDVYLKGAWLQHGVEDDEYDDEEDYECEENLPADAEETAAAISVAAGTWRLRRRNRGPVICTV</sequence>